<organism evidence="6 7">
    <name type="scientific">Roseburia faecis</name>
    <dbReference type="NCBI Taxonomy" id="301302"/>
    <lineage>
        <taxon>Bacteria</taxon>
        <taxon>Bacillati</taxon>
        <taxon>Bacillota</taxon>
        <taxon>Clostridia</taxon>
        <taxon>Lachnospirales</taxon>
        <taxon>Lachnospiraceae</taxon>
        <taxon>Roseburia</taxon>
    </lineage>
</organism>
<keyword evidence="3 5" id="KW-1133">Transmembrane helix</keyword>
<evidence type="ECO:0000313" key="7">
    <source>
        <dbReference type="Proteomes" id="UP000446657"/>
    </source>
</evidence>
<dbReference type="GO" id="GO:0012505">
    <property type="term" value="C:endomembrane system"/>
    <property type="evidence" value="ECO:0007669"/>
    <property type="project" value="UniProtKB-SubCell"/>
</dbReference>
<sequence>MNKKSEKNLPLYGIGPVIVFGQLLIAGGAIAISYKFKWDCYEYEMLNIPLKIIGILFVIFGLYLNYSAKHISNLFENVSENRLIQDGIYGYVRNPVYSAAFFVSIGTVSMTNRLILLVAVGIICWSYMSLLLVVTEEKWLRDLYGKQYEDYCNRVNRCIPWFRNKVL</sequence>
<dbReference type="Proteomes" id="UP000446657">
    <property type="component" value="Unassembled WGS sequence"/>
</dbReference>
<feature type="transmembrane region" description="Helical" evidence="5">
    <location>
        <begin position="12"/>
        <end position="34"/>
    </location>
</feature>
<dbReference type="InterPro" id="IPR007318">
    <property type="entry name" value="Phopholipid_MeTrfase"/>
</dbReference>
<dbReference type="PANTHER" id="PTHR12714">
    <property type="entry name" value="PROTEIN-S ISOPRENYLCYSTEINE O-METHYLTRANSFERASE"/>
    <property type="match status" value="1"/>
</dbReference>
<dbReference type="AlphaFoldDB" id="A0A844KKL2"/>
<reference evidence="6 7" key="1">
    <citation type="journal article" date="2019" name="Nat. Med.">
        <title>A library of human gut bacterial isolates paired with longitudinal multiomics data enables mechanistic microbiome research.</title>
        <authorList>
            <person name="Poyet M."/>
            <person name="Groussin M."/>
            <person name="Gibbons S.M."/>
            <person name="Avila-Pacheco J."/>
            <person name="Jiang X."/>
            <person name="Kearney S.M."/>
            <person name="Perrotta A.R."/>
            <person name="Berdy B."/>
            <person name="Zhao S."/>
            <person name="Lieberman T.D."/>
            <person name="Swanson P.K."/>
            <person name="Smith M."/>
            <person name="Roesemann S."/>
            <person name="Alexander J.E."/>
            <person name="Rich S.A."/>
            <person name="Livny J."/>
            <person name="Vlamakis H."/>
            <person name="Clish C."/>
            <person name="Bullock K."/>
            <person name="Deik A."/>
            <person name="Scott J."/>
            <person name="Pierce K.A."/>
            <person name="Xavier R.J."/>
            <person name="Alm E.J."/>
        </authorList>
    </citation>
    <scope>NUCLEOTIDE SEQUENCE [LARGE SCALE GENOMIC DNA]</scope>
    <source>
        <strain evidence="6 7">BIOML-A1</strain>
    </source>
</reference>
<dbReference type="GO" id="GO:0032259">
    <property type="term" value="P:methylation"/>
    <property type="evidence" value="ECO:0007669"/>
    <property type="project" value="UniProtKB-KW"/>
</dbReference>
<dbReference type="EMBL" id="WNAL01000009">
    <property type="protein sequence ID" value="MTR81168.1"/>
    <property type="molecule type" value="Genomic_DNA"/>
</dbReference>
<keyword evidence="2 5" id="KW-0812">Transmembrane</keyword>
<feature type="transmembrane region" description="Helical" evidence="5">
    <location>
        <begin position="46"/>
        <end position="66"/>
    </location>
</feature>
<evidence type="ECO:0000313" key="6">
    <source>
        <dbReference type="EMBL" id="MTR81168.1"/>
    </source>
</evidence>
<evidence type="ECO:0000256" key="4">
    <source>
        <dbReference type="ARBA" id="ARBA00023136"/>
    </source>
</evidence>
<proteinExistence type="predicted"/>
<name>A0A844KKL2_9FIRM</name>
<comment type="subcellular location">
    <subcellularLocation>
        <location evidence="1">Endomembrane system</location>
        <topology evidence="1">Multi-pass membrane protein</topology>
    </subcellularLocation>
</comment>
<feature type="transmembrane region" description="Helical" evidence="5">
    <location>
        <begin position="114"/>
        <end position="134"/>
    </location>
</feature>
<keyword evidence="6" id="KW-0808">Transferase</keyword>
<dbReference type="RefSeq" id="WP_155175964.1">
    <property type="nucleotide sequence ID" value="NZ_JAJCJO010000013.1"/>
</dbReference>
<evidence type="ECO:0000256" key="2">
    <source>
        <dbReference type="ARBA" id="ARBA00022692"/>
    </source>
</evidence>
<dbReference type="Gene3D" id="1.20.120.1630">
    <property type="match status" value="1"/>
</dbReference>
<evidence type="ECO:0000256" key="3">
    <source>
        <dbReference type="ARBA" id="ARBA00022989"/>
    </source>
</evidence>
<dbReference type="PANTHER" id="PTHR12714:SF9">
    <property type="entry name" value="PROTEIN-S-ISOPRENYLCYSTEINE O-METHYLTRANSFERASE"/>
    <property type="match status" value="1"/>
</dbReference>
<gene>
    <name evidence="6" type="ORF">GMD30_05450</name>
</gene>
<dbReference type="Pfam" id="PF04191">
    <property type="entry name" value="PEMT"/>
    <property type="match status" value="1"/>
</dbReference>
<protein>
    <submittedName>
        <fullName evidence="6">Isoprenylcysteine carboxylmethyltransferase family protein</fullName>
    </submittedName>
</protein>
<keyword evidence="4 5" id="KW-0472">Membrane</keyword>
<accession>A0A844KKL2</accession>
<keyword evidence="6" id="KW-0489">Methyltransferase</keyword>
<evidence type="ECO:0000256" key="1">
    <source>
        <dbReference type="ARBA" id="ARBA00004127"/>
    </source>
</evidence>
<feature type="transmembrane region" description="Helical" evidence="5">
    <location>
        <begin position="87"/>
        <end position="108"/>
    </location>
</feature>
<comment type="caution">
    <text evidence="6">The sequence shown here is derived from an EMBL/GenBank/DDBJ whole genome shotgun (WGS) entry which is preliminary data.</text>
</comment>
<dbReference type="GO" id="GO:0008168">
    <property type="term" value="F:methyltransferase activity"/>
    <property type="evidence" value="ECO:0007669"/>
    <property type="project" value="UniProtKB-KW"/>
</dbReference>
<evidence type="ECO:0000256" key="5">
    <source>
        <dbReference type="SAM" id="Phobius"/>
    </source>
</evidence>